<dbReference type="RefSeq" id="WP_380619506.1">
    <property type="nucleotide sequence ID" value="NZ_JBHSDK010000012.1"/>
</dbReference>
<dbReference type="PANTHER" id="PTHR47271">
    <property type="entry name" value="ARGININE DEIMINASE"/>
    <property type="match status" value="1"/>
</dbReference>
<evidence type="ECO:0000256" key="1">
    <source>
        <dbReference type="ARBA" id="ARBA00010206"/>
    </source>
</evidence>
<organism evidence="3 4">
    <name type="scientific">Salininema proteolyticum</name>
    <dbReference type="NCBI Taxonomy" id="1607685"/>
    <lineage>
        <taxon>Bacteria</taxon>
        <taxon>Bacillati</taxon>
        <taxon>Actinomycetota</taxon>
        <taxon>Actinomycetes</taxon>
        <taxon>Glycomycetales</taxon>
        <taxon>Glycomycetaceae</taxon>
        <taxon>Salininema</taxon>
    </lineage>
</organism>
<dbReference type="InterPro" id="IPR003876">
    <property type="entry name" value="Arg_deiminase"/>
</dbReference>
<dbReference type="PRINTS" id="PR01466">
    <property type="entry name" value="ARGDEIMINASE"/>
</dbReference>
<reference evidence="4" key="1">
    <citation type="journal article" date="2019" name="Int. J. Syst. Evol. Microbiol.">
        <title>The Global Catalogue of Microorganisms (GCM) 10K type strain sequencing project: providing services to taxonomists for standard genome sequencing and annotation.</title>
        <authorList>
            <consortium name="The Broad Institute Genomics Platform"/>
            <consortium name="The Broad Institute Genome Sequencing Center for Infectious Disease"/>
            <person name="Wu L."/>
            <person name="Ma J."/>
        </authorList>
    </citation>
    <scope>NUCLEOTIDE SEQUENCE [LARGE SCALE GENOMIC DNA]</scope>
    <source>
        <strain evidence="4">IBRC-M 10908</strain>
    </source>
</reference>
<protein>
    <submittedName>
        <fullName evidence="3">Arginine deiminase</fullName>
        <ecNumber evidence="3">3.5.3.6</ecNumber>
    </submittedName>
</protein>
<gene>
    <name evidence="3" type="ORF">ACFPET_07925</name>
</gene>
<dbReference type="NCBIfam" id="NF002381">
    <property type="entry name" value="PRK01388.1"/>
    <property type="match status" value="1"/>
</dbReference>
<proteinExistence type="inferred from homology"/>
<sequence>MMDRNYGVNSEVGVLKTVMLHRPGGELKRLTPKNSSTLLFDGLPWVERAGEEHDAFAGALRDRGVEVLYVRELLAEALAVDKGRAAAVDSLYNEPETALENLVREFLDTLAPEQLAAVLIEGLTKQELLDQFPAGSTAETSLAWRMMRPQGFVIAPLPNTMFTRDSSLWLPTGAAVTSLAMPARRRETALTSVIYNYHPRFADVPHHYNHGLESVEGGDVLLIAPGVLAIGVGERTTAAGAERLARKAFKTGTVHEVLAVPIAQRRATMHLDTICTMVDEDKLVMYAPAEHQLSAYPLRPVGDDIAVGEAMPFVRAASEASKRDLQVIHTGTLDRVTADREQWDDGNNTLALAPGRVIAYERNTITNEKLAKAGVEVVTIPGSELVTGRGGPRCMSCPIWRED</sequence>
<dbReference type="EMBL" id="JBHSDK010000012">
    <property type="protein sequence ID" value="MFC4335125.1"/>
    <property type="molecule type" value="Genomic_DNA"/>
</dbReference>
<dbReference type="Gene3D" id="1.10.3930.10">
    <property type="entry name" value="Arginine deiminase"/>
    <property type="match status" value="1"/>
</dbReference>
<comment type="similarity">
    <text evidence="1">Belongs to the arginine deiminase family.</text>
</comment>
<keyword evidence="4" id="KW-1185">Reference proteome</keyword>
<evidence type="ECO:0000313" key="3">
    <source>
        <dbReference type="EMBL" id="MFC4335125.1"/>
    </source>
</evidence>
<dbReference type="PANTHER" id="PTHR47271:SF2">
    <property type="entry name" value="ARGININE DEIMINASE"/>
    <property type="match status" value="1"/>
</dbReference>
<dbReference type="Pfam" id="PF02274">
    <property type="entry name" value="ADI"/>
    <property type="match status" value="1"/>
</dbReference>
<evidence type="ECO:0000313" key="4">
    <source>
        <dbReference type="Proteomes" id="UP001595823"/>
    </source>
</evidence>
<name>A0ABV8TX06_9ACTN</name>
<dbReference type="EC" id="3.5.3.6" evidence="3"/>
<accession>A0ABV8TX06</accession>
<dbReference type="Gene3D" id="3.75.10.10">
    <property type="entry name" value="L-arginine/glycine Amidinotransferase, Chain A"/>
    <property type="match status" value="1"/>
</dbReference>
<dbReference type="Proteomes" id="UP001595823">
    <property type="component" value="Unassembled WGS sequence"/>
</dbReference>
<dbReference type="PIRSF" id="PIRSF006356">
    <property type="entry name" value="Arg_deiminase"/>
    <property type="match status" value="1"/>
</dbReference>
<comment type="caution">
    <text evidence="3">The sequence shown here is derived from an EMBL/GenBank/DDBJ whole genome shotgun (WGS) entry which is preliminary data.</text>
</comment>
<dbReference type="GO" id="GO:0016990">
    <property type="term" value="F:arginine deiminase activity"/>
    <property type="evidence" value="ECO:0007669"/>
    <property type="project" value="UniProtKB-EC"/>
</dbReference>
<evidence type="ECO:0000256" key="2">
    <source>
        <dbReference type="ARBA" id="ARBA00022801"/>
    </source>
</evidence>
<keyword evidence="2 3" id="KW-0378">Hydrolase</keyword>
<dbReference type="SUPFAM" id="SSF55909">
    <property type="entry name" value="Pentein"/>
    <property type="match status" value="1"/>
</dbReference>